<evidence type="ECO:0000259" key="2">
    <source>
        <dbReference type="Pfam" id="PF08044"/>
    </source>
</evidence>
<dbReference type="InterPro" id="IPR012551">
    <property type="entry name" value="DUF1707_SHOCT-like"/>
</dbReference>
<dbReference type="Pfam" id="PF08044">
    <property type="entry name" value="DUF1707"/>
    <property type="match status" value="1"/>
</dbReference>
<dbReference type="eggNOG" id="COG1008">
    <property type="taxonomic scope" value="Bacteria"/>
</dbReference>
<keyword evidence="1" id="KW-1133">Transmembrane helix</keyword>
<proteinExistence type="predicted"/>
<protein>
    <recommendedName>
        <fullName evidence="2">DUF1707 domain-containing protein</fullName>
    </recommendedName>
</protein>
<dbReference type="AlphaFoldDB" id="A0A076EJF5"/>
<organism evidence="3 4">
    <name type="scientific">Rhodococcus opacus</name>
    <name type="common">Nocardia opaca</name>
    <dbReference type="NCBI Taxonomy" id="37919"/>
    <lineage>
        <taxon>Bacteria</taxon>
        <taxon>Bacillati</taxon>
        <taxon>Actinomycetota</taxon>
        <taxon>Actinomycetes</taxon>
        <taxon>Mycobacteriales</taxon>
        <taxon>Nocardiaceae</taxon>
        <taxon>Rhodococcus</taxon>
    </lineage>
</organism>
<keyword evidence="1" id="KW-0472">Membrane</keyword>
<feature type="transmembrane region" description="Helical" evidence="1">
    <location>
        <begin position="116"/>
        <end position="136"/>
    </location>
</feature>
<sequence length="160" mass="17526">MQDADNIRISDSEREQVVGELGRHLTAGRLTIGEFDQRVAQVYRSTTQQQAHEVLRDLPSAPSAVATARPAAPTIRPARRLIPGHQRIEWLAWLAAGGINIAIWGIVSLATGVMIYPWPIWVIGPWGLVLLGRTLLGREGGCSRITGAPHDDRTRVAVSR</sequence>
<dbReference type="EMBL" id="CP008947">
    <property type="protein sequence ID" value="AII03614.1"/>
    <property type="molecule type" value="Genomic_DNA"/>
</dbReference>
<feature type="transmembrane region" description="Helical" evidence="1">
    <location>
        <begin position="90"/>
        <end position="110"/>
    </location>
</feature>
<evidence type="ECO:0000313" key="3">
    <source>
        <dbReference type="EMBL" id="AII03614.1"/>
    </source>
</evidence>
<feature type="domain" description="DUF1707" evidence="2">
    <location>
        <begin position="7"/>
        <end position="59"/>
    </location>
</feature>
<evidence type="ECO:0000313" key="4">
    <source>
        <dbReference type="Proteomes" id="UP000028488"/>
    </source>
</evidence>
<gene>
    <name evidence="3" type="ORF">EP51_02900</name>
</gene>
<reference evidence="3 4" key="1">
    <citation type="submission" date="2014-07" db="EMBL/GenBank/DDBJ databases">
        <title>Genome Sequence of Rhodococcus opacus Strain R7, a Biodegrader of Mono- and Polycyclic Aromatic Hydrocarbons.</title>
        <authorList>
            <person name="Di Gennaro P."/>
            <person name="Zampolli J."/>
            <person name="Presti I."/>
            <person name="Cappelletti M."/>
            <person name="D'Ursi P."/>
            <person name="Orro A."/>
            <person name="Mezzelani A."/>
            <person name="Milanesi L."/>
        </authorList>
    </citation>
    <scope>NUCLEOTIDE SEQUENCE [LARGE SCALE GENOMIC DNA]</scope>
    <source>
        <strain evidence="3 4">R7</strain>
    </source>
</reference>
<evidence type="ECO:0000256" key="1">
    <source>
        <dbReference type="SAM" id="Phobius"/>
    </source>
</evidence>
<dbReference type="RefSeq" id="WP_128638508.1">
    <property type="nucleotide sequence ID" value="NZ_CP008947.1"/>
</dbReference>
<name>A0A076EJF5_RHOOP</name>
<keyword evidence="1" id="KW-0812">Transmembrane</keyword>
<dbReference type="Proteomes" id="UP000028488">
    <property type="component" value="Chromosome"/>
</dbReference>
<accession>A0A076EJF5</accession>